<gene>
    <name evidence="2" type="ORF">DNK44_14845</name>
</gene>
<organism evidence="2 3">
    <name type="scientific">Phytopseudomonas dryadis</name>
    <dbReference type="NCBI Taxonomy" id="2487520"/>
    <lineage>
        <taxon>Bacteria</taxon>
        <taxon>Pseudomonadati</taxon>
        <taxon>Pseudomonadota</taxon>
        <taxon>Gammaproteobacteria</taxon>
        <taxon>Pseudomonadales</taxon>
        <taxon>Pseudomonadaceae</taxon>
        <taxon>Phytopseudomonas</taxon>
    </lineage>
</organism>
<keyword evidence="2" id="KW-0413">Isomerase</keyword>
<evidence type="ECO:0000259" key="1">
    <source>
        <dbReference type="Pfam" id="PF01261"/>
    </source>
</evidence>
<dbReference type="Proteomes" id="UP000293172">
    <property type="component" value="Unassembled WGS sequence"/>
</dbReference>
<accession>A0A4Q9R0S5</accession>
<reference evidence="2 3" key="1">
    <citation type="submission" date="2018-06" db="EMBL/GenBank/DDBJ databases">
        <title>Three novel Pseudomonas species isolated from symptomatic oak.</title>
        <authorList>
            <person name="Bueno-Gonzalez V."/>
            <person name="Brady C."/>
        </authorList>
    </citation>
    <scope>NUCLEOTIDE SEQUENCE [LARGE SCALE GENOMIC DNA]</scope>
    <source>
        <strain evidence="2 3">P6B</strain>
    </source>
</reference>
<dbReference type="OrthoDB" id="9780241at2"/>
<dbReference type="GO" id="GO:0016853">
    <property type="term" value="F:isomerase activity"/>
    <property type="evidence" value="ECO:0007669"/>
    <property type="project" value="UniProtKB-KW"/>
</dbReference>
<dbReference type="SUPFAM" id="SSF51658">
    <property type="entry name" value="Xylose isomerase-like"/>
    <property type="match status" value="1"/>
</dbReference>
<name>A0A4Q9R0S5_9GAMM</name>
<proteinExistence type="predicted"/>
<evidence type="ECO:0000313" key="3">
    <source>
        <dbReference type="Proteomes" id="UP000293172"/>
    </source>
</evidence>
<protein>
    <submittedName>
        <fullName evidence="2">Sugar phosphate isomerase/epimerase</fullName>
    </submittedName>
</protein>
<dbReference type="InterPro" id="IPR050312">
    <property type="entry name" value="IolE/XylAMocC-like"/>
</dbReference>
<dbReference type="Pfam" id="PF01261">
    <property type="entry name" value="AP_endonuc_2"/>
    <property type="match status" value="1"/>
</dbReference>
<comment type="caution">
    <text evidence="2">The sequence shown here is derived from an EMBL/GenBank/DDBJ whole genome shotgun (WGS) entry which is preliminary data.</text>
</comment>
<dbReference type="PANTHER" id="PTHR12110:SF48">
    <property type="entry name" value="BLL3656 PROTEIN"/>
    <property type="match status" value="1"/>
</dbReference>
<evidence type="ECO:0000313" key="2">
    <source>
        <dbReference type="EMBL" id="TBU90931.1"/>
    </source>
</evidence>
<dbReference type="InterPro" id="IPR036237">
    <property type="entry name" value="Xyl_isomerase-like_sf"/>
</dbReference>
<dbReference type="InterPro" id="IPR013022">
    <property type="entry name" value="Xyl_isomerase-like_TIM-brl"/>
</dbReference>
<dbReference type="Gene3D" id="3.20.20.150">
    <property type="entry name" value="Divalent-metal-dependent TIM barrel enzymes"/>
    <property type="match status" value="1"/>
</dbReference>
<dbReference type="PANTHER" id="PTHR12110">
    <property type="entry name" value="HYDROXYPYRUVATE ISOMERASE"/>
    <property type="match status" value="1"/>
</dbReference>
<dbReference type="AlphaFoldDB" id="A0A4Q9R0S5"/>
<sequence length="299" mass="32846">MPGSTKTLRRDLTFTMPFSNVLHLSFADKIEATQRAGFSELTLQPQEVRRIVGQGLSIGDMKAIAADGGVRINRLDPLCTWNPNWQPKNMDDAFVADHSMPAEEFFALCNAFGCQYMSLNATFAHDRYSQQQQVDFYAGICQRAAEHGLVCDLEPIPMWGVRSLENGWDIVRQAGQANGGLVLDTLHFTRSHSSLETLAGIPGDRIHCVQICDGVLALPEGTTLEQDCFQRLWPGQGDFVLKPIITLLNDIGGLNQVGPEVFSLANAALSAEAVAAACRHSLQHFDELCEVPSKVRATF</sequence>
<feature type="domain" description="Xylose isomerase-like TIM barrel" evidence="1">
    <location>
        <begin position="34"/>
        <end position="264"/>
    </location>
</feature>
<dbReference type="EMBL" id="QJUL01000020">
    <property type="protein sequence ID" value="TBU90931.1"/>
    <property type="molecule type" value="Genomic_DNA"/>
</dbReference>